<keyword evidence="6" id="KW-0460">Magnesium</keyword>
<dbReference type="EMBL" id="LJUJ01000001">
    <property type="protein sequence ID" value="KPK64677.1"/>
    <property type="molecule type" value="Genomic_DNA"/>
</dbReference>
<proteinExistence type="inferred from homology"/>
<evidence type="ECO:0000313" key="8">
    <source>
        <dbReference type="EMBL" id="KPK64677.1"/>
    </source>
</evidence>
<dbReference type="STRING" id="1703779.AMJ83_00290"/>
<organism evidence="8 9">
    <name type="scientific">candidate division WOR_3 bacterium SM23_42</name>
    <dbReference type="NCBI Taxonomy" id="1703779"/>
    <lineage>
        <taxon>Bacteria</taxon>
        <taxon>Bacteria division WOR-3</taxon>
    </lineage>
</organism>
<comment type="catalytic activity">
    <reaction evidence="7">
        <text>(2R)-O-phospho-3-sulfolactate + H2O = (2R)-3-sulfolactate + phosphate</text>
        <dbReference type="Rhea" id="RHEA:23416"/>
        <dbReference type="ChEBI" id="CHEBI:15377"/>
        <dbReference type="ChEBI" id="CHEBI:15597"/>
        <dbReference type="ChEBI" id="CHEBI:43474"/>
        <dbReference type="ChEBI" id="CHEBI:58738"/>
        <dbReference type="EC" id="3.1.3.71"/>
    </reaction>
</comment>
<dbReference type="Pfam" id="PF04029">
    <property type="entry name" value="2-ph_phosp"/>
    <property type="match status" value="1"/>
</dbReference>
<evidence type="ECO:0000256" key="2">
    <source>
        <dbReference type="ARBA" id="ARBA00009997"/>
    </source>
</evidence>
<dbReference type="PANTHER" id="PTHR37311">
    <property type="entry name" value="2-PHOSPHOSULFOLACTATE PHOSPHATASE-RELATED"/>
    <property type="match status" value="1"/>
</dbReference>
<dbReference type="AlphaFoldDB" id="A0A0S8FVG5"/>
<dbReference type="Proteomes" id="UP000051373">
    <property type="component" value="Unassembled WGS sequence"/>
</dbReference>
<comment type="cofactor">
    <cofactor evidence="1">
        <name>Mg(2+)</name>
        <dbReference type="ChEBI" id="CHEBI:18420"/>
    </cofactor>
</comment>
<evidence type="ECO:0000313" key="9">
    <source>
        <dbReference type="Proteomes" id="UP000051373"/>
    </source>
</evidence>
<sequence>MDWGVDGVRYALKNKRILVIVDTLRFSTAVVTAIAKGFTIYPASDSTVGKTAADRLGAELAGKPGESKYTISPNSYLDAANSDKKSIVLPSPNGSACSELVGEGDIAFIGCLLNALAVAQYCHRFAQEKHRAITIIAAGEQRAVDTGERIVYERKEAYRVFAVEDYLAAGAIISYMESSKSAEAQACELSFVAARERLLELLLRSFSGRYLVENGLENDVRHAAQLNSYDVIPMIHDGKITGLNE</sequence>
<protein>
    <recommendedName>
        <fullName evidence="4">Probable 2-phosphosulfolactate phosphatase</fullName>
        <ecNumber evidence="3">3.1.3.71</ecNumber>
    </recommendedName>
</protein>
<gene>
    <name evidence="8" type="ORF">AMJ83_00290</name>
</gene>
<evidence type="ECO:0000256" key="1">
    <source>
        <dbReference type="ARBA" id="ARBA00001946"/>
    </source>
</evidence>
<dbReference type="SUPFAM" id="SSF142823">
    <property type="entry name" value="ComB-like"/>
    <property type="match status" value="1"/>
</dbReference>
<evidence type="ECO:0000256" key="3">
    <source>
        <dbReference type="ARBA" id="ARBA00012953"/>
    </source>
</evidence>
<evidence type="ECO:0000256" key="7">
    <source>
        <dbReference type="ARBA" id="ARBA00033711"/>
    </source>
</evidence>
<dbReference type="Gene3D" id="3.90.1560.10">
    <property type="entry name" value="ComB-like"/>
    <property type="match status" value="1"/>
</dbReference>
<dbReference type="GO" id="GO:0050532">
    <property type="term" value="F:2-phosphosulfolactate phosphatase activity"/>
    <property type="evidence" value="ECO:0007669"/>
    <property type="project" value="UniProtKB-EC"/>
</dbReference>
<dbReference type="EC" id="3.1.3.71" evidence="3"/>
<dbReference type="GO" id="GO:0050545">
    <property type="term" value="F:sulfopyruvate decarboxylase activity"/>
    <property type="evidence" value="ECO:0007669"/>
    <property type="project" value="TreeGrafter"/>
</dbReference>
<evidence type="ECO:0000256" key="5">
    <source>
        <dbReference type="ARBA" id="ARBA00022801"/>
    </source>
</evidence>
<evidence type="ECO:0000256" key="4">
    <source>
        <dbReference type="ARBA" id="ARBA00021948"/>
    </source>
</evidence>
<accession>A0A0S8FVG5</accession>
<dbReference type="InterPro" id="IPR036702">
    <property type="entry name" value="ComB-like_sf"/>
</dbReference>
<comment type="caution">
    <text evidence="8">The sequence shown here is derived from an EMBL/GenBank/DDBJ whole genome shotgun (WGS) entry which is preliminary data.</text>
</comment>
<dbReference type="PANTHER" id="PTHR37311:SF1">
    <property type="entry name" value="2-PHOSPHOSULFOLACTATE PHOSPHATASE-RELATED"/>
    <property type="match status" value="1"/>
</dbReference>
<reference evidence="8 9" key="1">
    <citation type="journal article" date="2015" name="Microbiome">
        <title>Genomic resolution of linkages in carbon, nitrogen, and sulfur cycling among widespread estuary sediment bacteria.</title>
        <authorList>
            <person name="Baker B.J."/>
            <person name="Lazar C.S."/>
            <person name="Teske A.P."/>
            <person name="Dick G.J."/>
        </authorList>
    </citation>
    <scope>NUCLEOTIDE SEQUENCE [LARGE SCALE GENOMIC DNA]</scope>
    <source>
        <strain evidence="8">SM23_42</strain>
    </source>
</reference>
<evidence type="ECO:0000256" key="6">
    <source>
        <dbReference type="ARBA" id="ARBA00022842"/>
    </source>
</evidence>
<name>A0A0S8FVG5_UNCW3</name>
<dbReference type="GO" id="GO:0000287">
    <property type="term" value="F:magnesium ion binding"/>
    <property type="evidence" value="ECO:0007669"/>
    <property type="project" value="InterPro"/>
</dbReference>
<comment type="similarity">
    <text evidence="2">Belongs to the ComB family.</text>
</comment>
<dbReference type="InterPro" id="IPR005238">
    <property type="entry name" value="ComB-like"/>
</dbReference>
<keyword evidence="5" id="KW-0378">Hydrolase</keyword>